<evidence type="ECO:0000313" key="5">
    <source>
        <dbReference type="Proteomes" id="UP000184546"/>
    </source>
</evidence>
<dbReference type="GO" id="GO:0003735">
    <property type="term" value="F:structural constituent of ribosome"/>
    <property type="evidence" value="ECO:0007669"/>
    <property type="project" value="InterPro"/>
</dbReference>
<keyword evidence="5" id="KW-1185">Reference proteome</keyword>
<gene>
    <name evidence="4" type="ORF">ASPACDRAFT_39432</name>
</gene>
<dbReference type="Proteomes" id="UP000184546">
    <property type="component" value="Unassembled WGS sequence"/>
</dbReference>
<protein>
    <recommendedName>
        <fullName evidence="6">Ribosomal protein L34</fullName>
    </recommendedName>
</protein>
<evidence type="ECO:0000313" key="4">
    <source>
        <dbReference type="EMBL" id="OJK03813.1"/>
    </source>
</evidence>
<dbReference type="GO" id="GO:0006412">
    <property type="term" value="P:translation"/>
    <property type="evidence" value="ECO:0007669"/>
    <property type="project" value="InterPro"/>
</dbReference>
<comment type="similarity">
    <text evidence="1">Belongs to the bacterial ribosomal protein bL34 family.</text>
</comment>
<dbReference type="PANTHER" id="PTHR14503:SF4">
    <property type="entry name" value="LARGE RIBOSOMAL SUBUNIT PROTEIN BL34M"/>
    <property type="match status" value="1"/>
</dbReference>
<keyword evidence="2" id="KW-0689">Ribosomal protein</keyword>
<evidence type="ECO:0000256" key="3">
    <source>
        <dbReference type="ARBA" id="ARBA00023274"/>
    </source>
</evidence>
<dbReference type="HAMAP" id="MF_00391">
    <property type="entry name" value="Ribosomal_bL34"/>
    <property type="match status" value="1"/>
</dbReference>
<dbReference type="NCBIfam" id="TIGR01030">
    <property type="entry name" value="rpmH_bact"/>
    <property type="match status" value="1"/>
</dbReference>
<accession>A0A1L9X5U0</accession>
<dbReference type="EMBL" id="KV878971">
    <property type="protein sequence ID" value="OJK03813.1"/>
    <property type="molecule type" value="Genomic_DNA"/>
</dbReference>
<evidence type="ECO:0000256" key="1">
    <source>
        <dbReference type="ARBA" id="ARBA00010111"/>
    </source>
</evidence>
<proteinExistence type="inferred from homology"/>
<sequence length="153" mass="16556">MICLQCRAVPATLRSSMTAATRIPISAPAAAAARASTARTTSTTTTTSIRTLITSSSAFSPLRAQLSHQQQAPSTAILSSTSAFFPSTSPTTASLQQSRSFSASACLLGKRSTYNPSRRVQKRRHGFLSRVKTRTGRKIIQRRKARGRKNLSW</sequence>
<evidence type="ECO:0008006" key="6">
    <source>
        <dbReference type="Google" id="ProtNLM"/>
    </source>
</evidence>
<evidence type="ECO:0000256" key="2">
    <source>
        <dbReference type="ARBA" id="ARBA00022980"/>
    </source>
</evidence>
<dbReference type="OMA" id="TMNGHTR"/>
<dbReference type="InterPro" id="IPR000271">
    <property type="entry name" value="Ribosomal_bL34"/>
</dbReference>
<dbReference type="GeneID" id="30974403"/>
<dbReference type="AlphaFoldDB" id="A0A1L9X5U0"/>
<dbReference type="Pfam" id="PF00468">
    <property type="entry name" value="Ribosomal_L34"/>
    <property type="match status" value="1"/>
</dbReference>
<keyword evidence="3" id="KW-0687">Ribonucleoprotein</keyword>
<dbReference type="STRING" id="690307.A0A1L9X5U0"/>
<dbReference type="RefSeq" id="XP_020060152.1">
    <property type="nucleotide sequence ID" value="XM_020200589.1"/>
</dbReference>
<name>A0A1L9X5U0_ASPA1</name>
<dbReference type="PANTHER" id="PTHR14503">
    <property type="entry name" value="MITOCHONDRIAL RIBOSOMAL PROTEIN 34 FAMILY MEMBER"/>
    <property type="match status" value="1"/>
</dbReference>
<dbReference type="OrthoDB" id="431691at2759"/>
<dbReference type="Gene3D" id="1.10.287.3980">
    <property type="match status" value="1"/>
</dbReference>
<organism evidence="4 5">
    <name type="scientific">Aspergillus aculeatus (strain ATCC 16872 / CBS 172.66 / WB 5094)</name>
    <dbReference type="NCBI Taxonomy" id="690307"/>
    <lineage>
        <taxon>Eukaryota</taxon>
        <taxon>Fungi</taxon>
        <taxon>Dikarya</taxon>
        <taxon>Ascomycota</taxon>
        <taxon>Pezizomycotina</taxon>
        <taxon>Eurotiomycetes</taxon>
        <taxon>Eurotiomycetidae</taxon>
        <taxon>Eurotiales</taxon>
        <taxon>Aspergillaceae</taxon>
        <taxon>Aspergillus</taxon>
        <taxon>Aspergillus subgen. Circumdati</taxon>
    </lineage>
</organism>
<dbReference type="VEuPathDB" id="FungiDB:ASPACDRAFT_39432"/>
<dbReference type="GO" id="GO:0005762">
    <property type="term" value="C:mitochondrial large ribosomal subunit"/>
    <property type="evidence" value="ECO:0007669"/>
    <property type="project" value="TreeGrafter"/>
</dbReference>
<reference evidence="5" key="1">
    <citation type="journal article" date="2017" name="Genome Biol.">
        <title>Comparative genomics reveals high biological diversity and specific adaptations in the industrially and medically important fungal genus Aspergillus.</title>
        <authorList>
            <person name="de Vries R.P."/>
            <person name="Riley R."/>
            <person name="Wiebenga A."/>
            <person name="Aguilar-Osorio G."/>
            <person name="Amillis S."/>
            <person name="Uchima C.A."/>
            <person name="Anderluh G."/>
            <person name="Asadollahi M."/>
            <person name="Askin M."/>
            <person name="Barry K."/>
            <person name="Battaglia E."/>
            <person name="Bayram O."/>
            <person name="Benocci T."/>
            <person name="Braus-Stromeyer S.A."/>
            <person name="Caldana C."/>
            <person name="Canovas D."/>
            <person name="Cerqueira G.C."/>
            <person name="Chen F."/>
            <person name="Chen W."/>
            <person name="Choi C."/>
            <person name="Clum A."/>
            <person name="Dos Santos R.A."/>
            <person name="Damasio A.R."/>
            <person name="Diallinas G."/>
            <person name="Emri T."/>
            <person name="Fekete E."/>
            <person name="Flipphi M."/>
            <person name="Freyberg S."/>
            <person name="Gallo A."/>
            <person name="Gournas C."/>
            <person name="Habgood R."/>
            <person name="Hainaut M."/>
            <person name="Harispe M.L."/>
            <person name="Henrissat B."/>
            <person name="Hilden K.S."/>
            <person name="Hope R."/>
            <person name="Hossain A."/>
            <person name="Karabika E."/>
            <person name="Karaffa L."/>
            <person name="Karanyi Z."/>
            <person name="Krasevec N."/>
            <person name="Kuo A."/>
            <person name="Kusch H."/>
            <person name="LaButti K."/>
            <person name="Lagendijk E.L."/>
            <person name="Lapidus A."/>
            <person name="Levasseur A."/>
            <person name="Lindquist E."/>
            <person name="Lipzen A."/>
            <person name="Logrieco A.F."/>
            <person name="MacCabe A."/>
            <person name="Maekelae M.R."/>
            <person name="Malavazi I."/>
            <person name="Melin P."/>
            <person name="Meyer V."/>
            <person name="Mielnichuk N."/>
            <person name="Miskei M."/>
            <person name="Molnar A.P."/>
            <person name="Mule G."/>
            <person name="Ngan C.Y."/>
            <person name="Orejas M."/>
            <person name="Orosz E."/>
            <person name="Ouedraogo J.P."/>
            <person name="Overkamp K.M."/>
            <person name="Park H.-S."/>
            <person name="Perrone G."/>
            <person name="Piumi F."/>
            <person name="Punt P.J."/>
            <person name="Ram A.F."/>
            <person name="Ramon A."/>
            <person name="Rauscher S."/>
            <person name="Record E."/>
            <person name="Riano-Pachon D.M."/>
            <person name="Robert V."/>
            <person name="Roehrig J."/>
            <person name="Ruller R."/>
            <person name="Salamov A."/>
            <person name="Salih N.S."/>
            <person name="Samson R.A."/>
            <person name="Sandor E."/>
            <person name="Sanguinetti M."/>
            <person name="Schuetze T."/>
            <person name="Sepcic K."/>
            <person name="Shelest E."/>
            <person name="Sherlock G."/>
            <person name="Sophianopoulou V."/>
            <person name="Squina F.M."/>
            <person name="Sun H."/>
            <person name="Susca A."/>
            <person name="Todd R.B."/>
            <person name="Tsang A."/>
            <person name="Unkles S.E."/>
            <person name="van de Wiele N."/>
            <person name="van Rossen-Uffink D."/>
            <person name="Oliveira J.V."/>
            <person name="Vesth T.C."/>
            <person name="Visser J."/>
            <person name="Yu J.-H."/>
            <person name="Zhou M."/>
            <person name="Andersen M.R."/>
            <person name="Archer D.B."/>
            <person name="Baker S.E."/>
            <person name="Benoit I."/>
            <person name="Brakhage A.A."/>
            <person name="Braus G.H."/>
            <person name="Fischer R."/>
            <person name="Frisvad J.C."/>
            <person name="Goldman G.H."/>
            <person name="Houbraken J."/>
            <person name="Oakley B."/>
            <person name="Pocsi I."/>
            <person name="Scazzocchio C."/>
            <person name="Seiboth B."/>
            <person name="vanKuyk P.A."/>
            <person name="Wortman J."/>
            <person name="Dyer P.S."/>
            <person name="Grigoriev I.V."/>
        </authorList>
    </citation>
    <scope>NUCLEOTIDE SEQUENCE [LARGE SCALE GENOMIC DNA]</scope>
    <source>
        <strain evidence="5">ATCC 16872 / CBS 172.66 / WB 5094</strain>
    </source>
</reference>